<evidence type="ECO:0000256" key="1">
    <source>
        <dbReference type="SAM" id="SignalP"/>
    </source>
</evidence>
<dbReference type="PROSITE" id="PS51257">
    <property type="entry name" value="PROKAR_LIPOPROTEIN"/>
    <property type="match status" value="1"/>
</dbReference>
<accession>A0ABV5S4N2</accession>
<keyword evidence="3" id="KW-1185">Reference proteome</keyword>
<proteinExistence type="predicted"/>
<gene>
    <name evidence="2" type="ORF">ACFFSA_26360</name>
</gene>
<comment type="caution">
    <text evidence="2">The sequence shown here is derived from an EMBL/GenBank/DDBJ whole genome shotgun (WGS) entry which is preliminary data.</text>
</comment>
<feature type="chain" id="PRO_5047223651" description="Lipoprotein" evidence="1">
    <location>
        <begin position="25"/>
        <end position="301"/>
    </location>
</feature>
<dbReference type="Proteomes" id="UP001589532">
    <property type="component" value="Unassembled WGS sequence"/>
</dbReference>
<protein>
    <recommendedName>
        <fullName evidence="4">Lipoprotein</fullName>
    </recommendedName>
</protein>
<reference evidence="2 3" key="1">
    <citation type="submission" date="2024-09" db="EMBL/GenBank/DDBJ databases">
        <authorList>
            <person name="Sun Q."/>
            <person name="Mori K."/>
        </authorList>
    </citation>
    <scope>NUCLEOTIDE SEQUENCE [LARGE SCALE GENOMIC DNA]</scope>
    <source>
        <strain evidence="2 3">JCM 3143</strain>
    </source>
</reference>
<evidence type="ECO:0000313" key="3">
    <source>
        <dbReference type="Proteomes" id="UP001589532"/>
    </source>
</evidence>
<evidence type="ECO:0000313" key="2">
    <source>
        <dbReference type="EMBL" id="MFB9626626.1"/>
    </source>
</evidence>
<dbReference type="RefSeq" id="WP_345000838.1">
    <property type="nucleotide sequence ID" value="NZ_BAAAXV010000009.1"/>
</dbReference>
<sequence>MLTRFPVAAAALLALAALSGCGSATETAAPPSAGATAAKDKKHQFQAAKADCMKQKGFKYIPYVYPRPEGTEEGRLRDAGDYQAMRKYREKYGFGVFALYVYPKELGNPQVKPDKPQAVDPNLKIQSSLSKAQNQAYRKAMEACEITTANQLYGLNLKQGVNFFNEAGKASNRAVRTTVNSDPKLVELATAMATCLKGKGYAIADTTPMAMAERGSTEFHAQEDKLGRAQMKDVPDVAPPKKADEVPMYYAPTLTPEDARPYLAKEIRAALDDVDCGKDFYPAYLPKEWAIRARVDEQYGM</sequence>
<name>A0ABV5S4N2_9ACTN</name>
<organism evidence="2 3">
    <name type="scientific">Nonomuraea helvata</name>
    <dbReference type="NCBI Taxonomy" id="37484"/>
    <lineage>
        <taxon>Bacteria</taxon>
        <taxon>Bacillati</taxon>
        <taxon>Actinomycetota</taxon>
        <taxon>Actinomycetes</taxon>
        <taxon>Streptosporangiales</taxon>
        <taxon>Streptosporangiaceae</taxon>
        <taxon>Nonomuraea</taxon>
    </lineage>
</organism>
<feature type="signal peptide" evidence="1">
    <location>
        <begin position="1"/>
        <end position="24"/>
    </location>
</feature>
<evidence type="ECO:0008006" key="4">
    <source>
        <dbReference type="Google" id="ProtNLM"/>
    </source>
</evidence>
<dbReference type="EMBL" id="JBHMBW010000023">
    <property type="protein sequence ID" value="MFB9626626.1"/>
    <property type="molecule type" value="Genomic_DNA"/>
</dbReference>
<keyword evidence="1" id="KW-0732">Signal</keyword>